<dbReference type="Proteomes" id="UP000801492">
    <property type="component" value="Unassembled WGS sequence"/>
</dbReference>
<sequence length="62" mass="6864">AFGQPFDEIVVESSLTVKRKSGTRQSRNKDVATGVSASISGVKKERRSLNFDNRYNNPLPPL</sequence>
<feature type="region of interest" description="Disordered" evidence="1">
    <location>
        <begin position="17"/>
        <end position="39"/>
    </location>
</feature>
<reference evidence="2" key="1">
    <citation type="submission" date="2019-08" db="EMBL/GenBank/DDBJ databases">
        <title>The genome of the North American firefly Photinus pyralis.</title>
        <authorList>
            <consortium name="Photinus pyralis genome working group"/>
            <person name="Fallon T.R."/>
            <person name="Sander Lower S.E."/>
            <person name="Weng J.-K."/>
        </authorList>
    </citation>
    <scope>NUCLEOTIDE SEQUENCE</scope>
    <source>
        <strain evidence="2">TRF0915ILg1</strain>
        <tissue evidence="2">Whole body</tissue>
    </source>
</reference>
<keyword evidence="3" id="KW-1185">Reference proteome</keyword>
<proteinExistence type="predicted"/>
<accession>A0A8K0CHL5</accession>
<dbReference type="AlphaFoldDB" id="A0A8K0CHL5"/>
<organism evidence="2 3">
    <name type="scientific">Ignelater luminosus</name>
    <name type="common">Cucubano</name>
    <name type="synonym">Pyrophorus luminosus</name>
    <dbReference type="NCBI Taxonomy" id="2038154"/>
    <lineage>
        <taxon>Eukaryota</taxon>
        <taxon>Metazoa</taxon>
        <taxon>Ecdysozoa</taxon>
        <taxon>Arthropoda</taxon>
        <taxon>Hexapoda</taxon>
        <taxon>Insecta</taxon>
        <taxon>Pterygota</taxon>
        <taxon>Neoptera</taxon>
        <taxon>Endopterygota</taxon>
        <taxon>Coleoptera</taxon>
        <taxon>Polyphaga</taxon>
        <taxon>Elateriformia</taxon>
        <taxon>Elateroidea</taxon>
        <taxon>Elateridae</taxon>
        <taxon>Agrypninae</taxon>
        <taxon>Pyrophorini</taxon>
        <taxon>Ignelater</taxon>
    </lineage>
</organism>
<name>A0A8K0CHL5_IGNLU</name>
<evidence type="ECO:0000256" key="1">
    <source>
        <dbReference type="SAM" id="MobiDB-lite"/>
    </source>
</evidence>
<gene>
    <name evidence="2" type="ORF">ILUMI_22123</name>
</gene>
<dbReference type="EMBL" id="VTPC01090244">
    <property type="protein sequence ID" value="KAF2884005.1"/>
    <property type="molecule type" value="Genomic_DNA"/>
</dbReference>
<feature type="non-terminal residue" evidence="2">
    <location>
        <position position="62"/>
    </location>
</feature>
<dbReference type="OrthoDB" id="6629392at2759"/>
<protein>
    <submittedName>
        <fullName evidence="2">Uncharacterized protein</fullName>
    </submittedName>
</protein>
<evidence type="ECO:0000313" key="2">
    <source>
        <dbReference type="EMBL" id="KAF2884005.1"/>
    </source>
</evidence>
<evidence type="ECO:0000313" key="3">
    <source>
        <dbReference type="Proteomes" id="UP000801492"/>
    </source>
</evidence>
<comment type="caution">
    <text evidence="2">The sequence shown here is derived from an EMBL/GenBank/DDBJ whole genome shotgun (WGS) entry which is preliminary data.</text>
</comment>